<dbReference type="AlphaFoldDB" id="A0A0G4I3Z5"/>
<dbReference type="InterPro" id="IPR036397">
    <property type="entry name" value="RNaseH_sf"/>
</dbReference>
<accession>A0A0G4I3Z5</accession>
<dbReference type="EMBL" id="CDMZ01004988">
    <property type="protein sequence ID" value="CEM51593.1"/>
    <property type="molecule type" value="Genomic_DNA"/>
</dbReference>
<evidence type="ECO:0000256" key="2">
    <source>
        <dbReference type="SAM" id="MobiDB-lite"/>
    </source>
</evidence>
<feature type="region of interest" description="Disordered" evidence="2">
    <location>
        <begin position="365"/>
        <end position="425"/>
    </location>
</feature>
<dbReference type="PANTHER" id="PTHR15092:SF22">
    <property type="entry name" value="POLY(A)-SPECIFIC RIBONUCLEASE PNLDC1"/>
    <property type="match status" value="1"/>
</dbReference>
<dbReference type="Pfam" id="PF08675">
    <property type="entry name" value="RNA_bind"/>
    <property type="match status" value="1"/>
</dbReference>
<comment type="similarity">
    <text evidence="1">Belongs to the CAF1 family.</text>
</comment>
<dbReference type="SUPFAM" id="SSF53098">
    <property type="entry name" value="Ribonuclease H-like"/>
    <property type="match status" value="1"/>
</dbReference>
<evidence type="ECO:0000256" key="1">
    <source>
        <dbReference type="ARBA" id="ARBA00008372"/>
    </source>
</evidence>
<reference evidence="4" key="1">
    <citation type="submission" date="2014-11" db="EMBL/GenBank/DDBJ databases">
        <authorList>
            <person name="Otto D Thomas"/>
            <person name="Naeem Raeece"/>
        </authorList>
    </citation>
    <scope>NUCLEOTIDE SEQUENCE</scope>
</reference>
<proteinExistence type="inferred from homology"/>
<dbReference type="Gene3D" id="3.30.70.330">
    <property type="match status" value="1"/>
</dbReference>
<dbReference type="GO" id="GO:0046872">
    <property type="term" value="F:metal ion binding"/>
    <property type="evidence" value="ECO:0007669"/>
    <property type="project" value="InterPro"/>
</dbReference>
<dbReference type="InterPro" id="IPR006941">
    <property type="entry name" value="RNase_CAF1"/>
</dbReference>
<dbReference type="VEuPathDB" id="CryptoDB:Cvel_10720"/>
<dbReference type="PhylomeDB" id="A0A0G4I3Z5"/>
<dbReference type="GO" id="GO:0006402">
    <property type="term" value="P:mRNA catabolic process"/>
    <property type="evidence" value="ECO:0007669"/>
    <property type="project" value="InterPro"/>
</dbReference>
<dbReference type="InterPro" id="IPR012337">
    <property type="entry name" value="RNaseH-like_sf"/>
</dbReference>
<dbReference type="InterPro" id="IPR012677">
    <property type="entry name" value="Nucleotide-bd_a/b_plait_sf"/>
</dbReference>
<dbReference type="GO" id="GO:0003723">
    <property type="term" value="F:RNA binding"/>
    <property type="evidence" value="ECO:0007669"/>
    <property type="project" value="InterPro"/>
</dbReference>
<gene>
    <name evidence="4" type="ORF">Cvel_10720</name>
</gene>
<dbReference type="GO" id="GO:0005737">
    <property type="term" value="C:cytoplasm"/>
    <property type="evidence" value="ECO:0007669"/>
    <property type="project" value="InterPro"/>
</dbReference>
<feature type="compositionally biased region" description="Basic and acidic residues" evidence="2">
    <location>
        <begin position="384"/>
        <end position="393"/>
    </location>
</feature>
<dbReference type="Pfam" id="PF04857">
    <property type="entry name" value="CAF1"/>
    <property type="match status" value="1"/>
</dbReference>
<dbReference type="Gene3D" id="3.30.420.10">
    <property type="entry name" value="Ribonuclease H-like superfamily/Ribonuclease H"/>
    <property type="match status" value="2"/>
</dbReference>
<protein>
    <recommendedName>
        <fullName evidence="3">Poly(A)-specific ribonuclease RNA-binding domain-containing protein</fullName>
    </recommendedName>
</protein>
<evidence type="ECO:0000259" key="3">
    <source>
        <dbReference type="Pfam" id="PF08675"/>
    </source>
</evidence>
<dbReference type="GO" id="GO:0004535">
    <property type="term" value="F:poly(A)-specific ribonuclease activity"/>
    <property type="evidence" value="ECO:0007669"/>
    <property type="project" value="InterPro"/>
</dbReference>
<evidence type="ECO:0000313" key="4">
    <source>
        <dbReference type="EMBL" id="CEM51593.1"/>
    </source>
</evidence>
<dbReference type="GO" id="GO:0005634">
    <property type="term" value="C:nucleus"/>
    <property type="evidence" value="ECO:0007669"/>
    <property type="project" value="InterPro"/>
</dbReference>
<organism evidence="4">
    <name type="scientific">Chromera velia CCMP2878</name>
    <dbReference type="NCBI Taxonomy" id="1169474"/>
    <lineage>
        <taxon>Eukaryota</taxon>
        <taxon>Sar</taxon>
        <taxon>Alveolata</taxon>
        <taxon>Colpodellida</taxon>
        <taxon>Chromeraceae</taxon>
        <taxon>Chromera</taxon>
    </lineage>
</organism>
<dbReference type="PANTHER" id="PTHR15092">
    <property type="entry name" value="POLY A -SPECIFIC RIBONUCLEASE/TARGET OF EGR1, MEMBER 1"/>
    <property type="match status" value="1"/>
</dbReference>
<name>A0A0G4I3Z5_9ALVE</name>
<dbReference type="InterPro" id="IPR014789">
    <property type="entry name" value="PolyA-riboNase_RNA-binding"/>
</dbReference>
<dbReference type="InterPro" id="IPR051181">
    <property type="entry name" value="CAF1_poly(A)_ribonucleases"/>
</dbReference>
<feature type="domain" description="Poly(A)-specific ribonuclease RNA-binding" evidence="3">
    <location>
        <begin position="565"/>
        <end position="641"/>
    </location>
</feature>
<feature type="compositionally biased region" description="Low complexity" evidence="2">
    <location>
        <begin position="365"/>
        <end position="375"/>
    </location>
</feature>
<sequence length="652" mass="73787">MWRSLTRRCALITSRKTWDGRVNSLLQKLKEAEFVAVDLELTGLHLKNERFVGVDRCYQAHCEGAKTFLPVQIGLCAAKRAQNDPYKWILTPASVYIYPRNEETVFSINVGALNFLRANDFDFNEWASEGVGFLRPEEEKEMTSSIDSRMAEVEWRRQQTERGEEERNDQIMLCPDQLVGMEDDERAAVEALKAQIQEWSESGSEGSLELVVERAYTRLLLHSVIASDFPSFHSHSSRREHDGVRTVCVYRSRAEVFGEQKRALEREREKVEQMVGVRRLLDAVTEGGGFLVGHNCFYDFLHLYQTFYGDLPPRVQDFKQRWLDRFPHTLDTKYLAEAHELLSALDPPGTLKALCDFMLAVSETTPSPSTAPLSSQGHSLSSQDLKEQNRNEFRSQQPDSQEDTLSRHSHQPHSNQAGGGREQSRSLRVCIENIPGTNWTLPPNCKAIAEGGLDPGGGVRGLEKGGGEFLVDTDRAHEAGYDAMMTSLVVLLQLDFILAQKKLDWRQIEFISKGSRGQGQTGGKQGHAHVGGAKARSVSDLLPLMVNRVRLVKSQPSFLNLSGRDESDLSRHFLMSGFPASWRKWEVLKVWSPVWVTVSWIEDGSCWVIAKNDEDVRAVRQIYDAMQTKPFKLQTYEEYKQNDRDASLGGST</sequence>